<dbReference type="AlphaFoldDB" id="A0A644YMZ5"/>
<accession>A0A644YMZ5</accession>
<name>A0A644YMZ5_9ZZZZ</name>
<organism evidence="1">
    <name type="scientific">bioreactor metagenome</name>
    <dbReference type="NCBI Taxonomy" id="1076179"/>
    <lineage>
        <taxon>unclassified sequences</taxon>
        <taxon>metagenomes</taxon>
        <taxon>ecological metagenomes</taxon>
    </lineage>
</organism>
<gene>
    <name evidence="1" type="ORF">SDC9_75908</name>
</gene>
<dbReference type="EMBL" id="VSSQ01005493">
    <property type="protein sequence ID" value="MPM29368.1"/>
    <property type="molecule type" value="Genomic_DNA"/>
</dbReference>
<proteinExistence type="predicted"/>
<sequence length="298" mass="32367">MLEAAVADFYNAGGSMFGRRGSNWSFDAPGVRGLRASERGQVTGMFGHTLAGPGDGETAEGLADRAALYQFVEGTSRTDPRANRKDNEGKLTEAPEDIEDYQRTMGRVALMDLITGNGDRVFSATNFDNWTEDRERQRIHLIDNAFNAHGGMGMASAERAGIWDQETRGALTGSRPGEAPSLQNFFAYTRSATESQDDKKAAELVHGGVSEAYQGGATEAAGMLPQLYGRLREQYASSSGGHMNEHQTELLRRVNALHGMLNPDALPLDMPARPAGPAPRPGVAPKRKWWQRLFGSAH</sequence>
<protein>
    <submittedName>
        <fullName evidence="1">Uncharacterized protein</fullName>
    </submittedName>
</protein>
<comment type="caution">
    <text evidence="1">The sequence shown here is derived from an EMBL/GenBank/DDBJ whole genome shotgun (WGS) entry which is preliminary data.</text>
</comment>
<reference evidence="1" key="1">
    <citation type="submission" date="2019-08" db="EMBL/GenBank/DDBJ databases">
        <authorList>
            <person name="Kucharzyk K."/>
            <person name="Murdoch R.W."/>
            <person name="Higgins S."/>
            <person name="Loffler F."/>
        </authorList>
    </citation>
    <scope>NUCLEOTIDE SEQUENCE</scope>
</reference>
<evidence type="ECO:0000313" key="1">
    <source>
        <dbReference type="EMBL" id="MPM29368.1"/>
    </source>
</evidence>